<dbReference type="AlphaFoldDB" id="A0A8S0Q3K7"/>
<dbReference type="Pfam" id="PF02453">
    <property type="entry name" value="Reticulon"/>
    <property type="match status" value="1"/>
</dbReference>
<comment type="caution">
    <text evidence="6">Lacks conserved residue(s) required for the propagation of feature annotation.</text>
</comment>
<evidence type="ECO:0000256" key="3">
    <source>
        <dbReference type="ARBA" id="ARBA00022824"/>
    </source>
</evidence>
<comment type="subcellular location">
    <subcellularLocation>
        <location evidence="1 6">Endoplasmic reticulum membrane</location>
        <topology evidence="1 6">Multi-pass membrane protein</topology>
    </subcellularLocation>
</comment>
<evidence type="ECO:0000313" key="8">
    <source>
        <dbReference type="EMBL" id="CAA2961369.1"/>
    </source>
</evidence>
<dbReference type="InterPro" id="IPR003388">
    <property type="entry name" value="Reticulon"/>
</dbReference>
<dbReference type="Gramene" id="OE9A049080T1">
    <property type="protein sequence ID" value="OE9A049080C1"/>
    <property type="gene ID" value="OE9A049080"/>
</dbReference>
<evidence type="ECO:0000256" key="1">
    <source>
        <dbReference type="ARBA" id="ARBA00004477"/>
    </source>
</evidence>
<keyword evidence="9" id="KW-1185">Reference proteome</keyword>
<dbReference type="EMBL" id="CACTIH010000535">
    <property type="protein sequence ID" value="CAA2961369.1"/>
    <property type="molecule type" value="Genomic_DNA"/>
</dbReference>
<gene>
    <name evidence="8" type="ORF">OLEA9_A049080</name>
</gene>
<sequence length="103" mass="11342">MIKEEPALKLASALRIQINQALATLKLIASGKDLKKFLWVNGVLVLVLTIGATVFLFTLPLIYDKYGYQINSLAAPAMAEIKKYYGVIYAKVLSKIPIGESKN</sequence>
<evidence type="ECO:0000256" key="2">
    <source>
        <dbReference type="ARBA" id="ARBA00022692"/>
    </source>
</evidence>
<evidence type="ECO:0000256" key="6">
    <source>
        <dbReference type="RuleBase" id="RU363132"/>
    </source>
</evidence>
<dbReference type="Proteomes" id="UP000594638">
    <property type="component" value="Unassembled WGS sequence"/>
</dbReference>
<reference evidence="8 9" key="1">
    <citation type="submission" date="2019-12" db="EMBL/GenBank/DDBJ databases">
        <authorList>
            <person name="Alioto T."/>
            <person name="Alioto T."/>
            <person name="Gomez Garrido J."/>
        </authorList>
    </citation>
    <scope>NUCLEOTIDE SEQUENCE [LARGE SCALE GENOMIC DNA]</scope>
</reference>
<comment type="caution">
    <text evidence="8">The sequence shown here is derived from an EMBL/GenBank/DDBJ whole genome shotgun (WGS) entry which is preliminary data.</text>
</comment>
<dbReference type="PANTHER" id="PTHR10994">
    <property type="entry name" value="RETICULON"/>
    <property type="match status" value="1"/>
</dbReference>
<keyword evidence="4 6" id="KW-1133">Transmembrane helix</keyword>
<evidence type="ECO:0000259" key="7">
    <source>
        <dbReference type="PROSITE" id="PS50845"/>
    </source>
</evidence>
<name>A0A8S0Q3K7_OLEEU</name>
<dbReference type="OrthoDB" id="567788at2759"/>
<accession>A0A8S0Q3K7</accession>
<feature type="domain" description="Reticulon" evidence="7">
    <location>
        <begin position="1"/>
        <end position="103"/>
    </location>
</feature>
<protein>
    <recommendedName>
        <fullName evidence="6">Reticulon-like protein</fullName>
    </recommendedName>
</protein>
<evidence type="ECO:0000256" key="4">
    <source>
        <dbReference type="ARBA" id="ARBA00022989"/>
    </source>
</evidence>
<keyword evidence="5 6" id="KW-0472">Membrane</keyword>
<dbReference type="PANTHER" id="PTHR10994:SF193">
    <property type="entry name" value="RETICULON-LIKE PROTEIN"/>
    <property type="match status" value="1"/>
</dbReference>
<evidence type="ECO:0000256" key="5">
    <source>
        <dbReference type="ARBA" id="ARBA00023136"/>
    </source>
</evidence>
<keyword evidence="3 6" id="KW-0256">Endoplasmic reticulum</keyword>
<dbReference type="GO" id="GO:0005789">
    <property type="term" value="C:endoplasmic reticulum membrane"/>
    <property type="evidence" value="ECO:0007669"/>
    <property type="project" value="UniProtKB-SubCell"/>
</dbReference>
<keyword evidence="2 6" id="KW-0812">Transmembrane</keyword>
<organism evidence="8 9">
    <name type="scientific">Olea europaea subsp. europaea</name>
    <dbReference type="NCBI Taxonomy" id="158383"/>
    <lineage>
        <taxon>Eukaryota</taxon>
        <taxon>Viridiplantae</taxon>
        <taxon>Streptophyta</taxon>
        <taxon>Embryophyta</taxon>
        <taxon>Tracheophyta</taxon>
        <taxon>Spermatophyta</taxon>
        <taxon>Magnoliopsida</taxon>
        <taxon>eudicotyledons</taxon>
        <taxon>Gunneridae</taxon>
        <taxon>Pentapetalae</taxon>
        <taxon>asterids</taxon>
        <taxon>lamiids</taxon>
        <taxon>Lamiales</taxon>
        <taxon>Oleaceae</taxon>
        <taxon>Oleeae</taxon>
        <taxon>Olea</taxon>
    </lineage>
</organism>
<feature type="transmembrane region" description="Helical" evidence="6">
    <location>
        <begin position="37"/>
        <end position="63"/>
    </location>
</feature>
<dbReference type="InterPro" id="IPR045064">
    <property type="entry name" value="Reticulon-like"/>
</dbReference>
<evidence type="ECO:0000313" key="9">
    <source>
        <dbReference type="Proteomes" id="UP000594638"/>
    </source>
</evidence>
<dbReference type="GO" id="GO:0009617">
    <property type="term" value="P:response to bacterium"/>
    <property type="evidence" value="ECO:0007669"/>
    <property type="project" value="InterPro"/>
</dbReference>
<proteinExistence type="predicted"/>
<dbReference type="PROSITE" id="PS50845">
    <property type="entry name" value="RETICULON"/>
    <property type="match status" value="1"/>
</dbReference>